<accession>A0ABC8Y2A2</accession>
<keyword evidence="10 15" id="KW-1133">Transmembrane helix</keyword>
<keyword evidence="7 13" id="KW-0547">Nucleotide-binding</keyword>
<dbReference type="Gene3D" id="3.30.430.20">
    <property type="entry name" value="Gnk2 domain, C-X8-C-X2-C motif"/>
    <property type="match status" value="2"/>
</dbReference>
<evidence type="ECO:0000256" key="16">
    <source>
        <dbReference type="SAM" id="SignalP"/>
    </source>
</evidence>
<evidence type="ECO:0000256" key="4">
    <source>
        <dbReference type="ARBA" id="ARBA00022692"/>
    </source>
</evidence>
<evidence type="ECO:0000256" key="2">
    <source>
        <dbReference type="ARBA" id="ARBA00022527"/>
    </source>
</evidence>
<evidence type="ECO:0000256" key="12">
    <source>
        <dbReference type="ARBA" id="ARBA00023180"/>
    </source>
</evidence>
<dbReference type="CDD" id="cd14066">
    <property type="entry name" value="STKc_IRAK"/>
    <property type="match status" value="1"/>
</dbReference>
<evidence type="ECO:0000256" key="3">
    <source>
        <dbReference type="ARBA" id="ARBA00022679"/>
    </source>
</evidence>
<evidence type="ECO:0000259" key="18">
    <source>
        <dbReference type="PROSITE" id="PS51473"/>
    </source>
</evidence>
<evidence type="ECO:0000256" key="10">
    <source>
        <dbReference type="ARBA" id="ARBA00022989"/>
    </source>
</evidence>
<keyword evidence="12" id="KW-0325">Glycoprotein</keyword>
<dbReference type="CDD" id="cd23509">
    <property type="entry name" value="Gnk2-like"/>
    <property type="match status" value="2"/>
</dbReference>
<dbReference type="InterPro" id="IPR000719">
    <property type="entry name" value="Prot_kinase_dom"/>
</dbReference>
<feature type="domain" description="Protein kinase" evidence="17">
    <location>
        <begin position="369"/>
        <end position="641"/>
    </location>
</feature>
<dbReference type="FunFam" id="3.30.200.20:FF:001238">
    <property type="entry name" value="Os08g0179000 protein"/>
    <property type="match status" value="1"/>
</dbReference>
<dbReference type="InterPro" id="IPR017441">
    <property type="entry name" value="Protein_kinase_ATP_BS"/>
</dbReference>
<dbReference type="InterPro" id="IPR038408">
    <property type="entry name" value="GNK2_sf"/>
</dbReference>
<dbReference type="Gene3D" id="3.30.200.20">
    <property type="entry name" value="Phosphorylase Kinase, domain 1"/>
    <property type="match status" value="1"/>
</dbReference>
<keyword evidence="20" id="KW-1185">Reference proteome</keyword>
<evidence type="ECO:0000313" key="19">
    <source>
        <dbReference type="EMBL" id="CAL4935710.1"/>
    </source>
</evidence>
<evidence type="ECO:0008006" key="21">
    <source>
        <dbReference type="Google" id="ProtNLM"/>
    </source>
</evidence>
<dbReference type="Pfam" id="PF01657">
    <property type="entry name" value="Stress-antifung"/>
    <property type="match status" value="2"/>
</dbReference>
<dbReference type="GO" id="GO:0016020">
    <property type="term" value="C:membrane"/>
    <property type="evidence" value="ECO:0007669"/>
    <property type="project" value="UniProtKB-SubCell"/>
</dbReference>
<evidence type="ECO:0000256" key="9">
    <source>
        <dbReference type="ARBA" id="ARBA00022840"/>
    </source>
</evidence>
<dbReference type="GO" id="GO:0005524">
    <property type="term" value="F:ATP binding"/>
    <property type="evidence" value="ECO:0007669"/>
    <property type="project" value="UniProtKB-UniRule"/>
</dbReference>
<dbReference type="PROSITE" id="PS00108">
    <property type="entry name" value="PROTEIN_KINASE_ST"/>
    <property type="match status" value="1"/>
</dbReference>
<dbReference type="PROSITE" id="PS50011">
    <property type="entry name" value="PROTEIN_KINASE_DOM"/>
    <property type="match status" value="1"/>
</dbReference>
<keyword evidence="5 16" id="KW-0732">Signal</keyword>
<feature type="region of interest" description="Disordered" evidence="14">
    <location>
        <begin position="269"/>
        <end position="289"/>
    </location>
</feature>
<evidence type="ECO:0000256" key="11">
    <source>
        <dbReference type="ARBA" id="ARBA00023136"/>
    </source>
</evidence>
<evidence type="ECO:0000256" key="6">
    <source>
        <dbReference type="ARBA" id="ARBA00022737"/>
    </source>
</evidence>
<evidence type="ECO:0000313" key="20">
    <source>
        <dbReference type="Proteomes" id="UP001497457"/>
    </source>
</evidence>
<feature type="chain" id="PRO_5044745104" description="Cysteine-rich receptor-like protein kinase 10" evidence="16">
    <location>
        <begin position="34"/>
        <end position="694"/>
    </location>
</feature>
<dbReference type="PANTHER" id="PTHR27002:SF926">
    <property type="entry name" value="OS07G0535800 PROTEIN"/>
    <property type="match status" value="1"/>
</dbReference>
<dbReference type="InterPro" id="IPR011009">
    <property type="entry name" value="Kinase-like_dom_sf"/>
</dbReference>
<organism evidence="19 20">
    <name type="scientific">Urochloa decumbens</name>
    <dbReference type="NCBI Taxonomy" id="240449"/>
    <lineage>
        <taxon>Eukaryota</taxon>
        <taxon>Viridiplantae</taxon>
        <taxon>Streptophyta</taxon>
        <taxon>Embryophyta</taxon>
        <taxon>Tracheophyta</taxon>
        <taxon>Spermatophyta</taxon>
        <taxon>Magnoliopsida</taxon>
        <taxon>Liliopsida</taxon>
        <taxon>Poales</taxon>
        <taxon>Poaceae</taxon>
        <taxon>PACMAD clade</taxon>
        <taxon>Panicoideae</taxon>
        <taxon>Panicodae</taxon>
        <taxon>Paniceae</taxon>
        <taxon>Melinidinae</taxon>
        <taxon>Urochloa</taxon>
    </lineage>
</organism>
<dbReference type="SUPFAM" id="SSF56112">
    <property type="entry name" value="Protein kinase-like (PK-like)"/>
    <property type="match status" value="1"/>
</dbReference>
<evidence type="ECO:0000256" key="14">
    <source>
        <dbReference type="SAM" id="MobiDB-lite"/>
    </source>
</evidence>
<dbReference type="InterPro" id="IPR001245">
    <property type="entry name" value="Ser-Thr/Tyr_kinase_cat_dom"/>
</dbReference>
<feature type="domain" description="Gnk2-homologous" evidence="18">
    <location>
        <begin position="154"/>
        <end position="264"/>
    </location>
</feature>
<name>A0ABC8Y2A2_9POAL</name>
<dbReference type="Proteomes" id="UP001497457">
    <property type="component" value="Chromosome 15b"/>
</dbReference>
<dbReference type="SMART" id="SM00220">
    <property type="entry name" value="S_TKc"/>
    <property type="match status" value="1"/>
</dbReference>
<keyword evidence="2" id="KW-0723">Serine/threonine-protein kinase</keyword>
<keyword evidence="8" id="KW-0418">Kinase</keyword>
<dbReference type="InterPro" id="IPR002902">
    <property type="entry name" value="GNK2"/>
</dbReference>
<dbReference type="PROSITE" id="PS00107">
    <property type="entry name" value="PROTEIN_KINASE_ATP"/>
    <property type="match status" value="1"/>
</dbReference>
<keyword evidence="9 13" id="KW-0067">ATP-binding</keyword>
<dbReference type="EMBL" id="OZ075125">
    <property type="protein sequence ID" value="CAL4935710.1"/>
    <property type="molecule type" value="Genomic_DNA"/>
</dbReference>
<gene>
    <name evidence="19" type="ORF">URODEC1_LOCUS29466</name>
</gene>
<reference evidence="20" key="1">
    <citation type="submission" date="2024-06" db="EMBL/GenBank/DDBJ databases">
        <authorList>
            <person name="Ryan C."/>
        </authorList>
    </citation>
    <scope>NUCLEOTIDE SEQUENCE [LARGE SCALE GENOMIC DNA]</scope>
</reference>
<dbReference type="InterPro" id="IPR008271">
    <property type="entry name" value="Ser/Thr_kinase_AS"/>
</dbReference>
<feature type="domain" description="Gnk2-homologous" evidence="18">
    <location>
        <begin position="34"/>
        <end position="145"/>
    </location>
</feature>
<evidence type="ECO:0000256" key="7">
    <source>
        <dbReference type="ARBA" id="ARBA00022741"/>
    </source>
</evidence>
<feature type="binding site" evidence="13">
    <location>
        <position position="397"/>
    </location>
    <ligand>
        <name>ATP</name>
        <dbReference type="ChEBI" id="CHEBI:30616"/>
    </ligand>
</feature>
<feature type="signal peptide" evidence="16">
    <location>
        <begin position="1"/>
        <end position="33"/>
    </location>
</feature>
<evidence type="ECO:0000256" key="13">
    <source>
        <dbReference type="PROSITE-ProRule" id="PRU10141"/>
    </source>
</evidence>
<keyword evidence="3" id="KW-0808">Transferase</keyword>
<dbReference type="GO" id="GO:0006950">
    <property type="term" value="P:response to stress"/>
    <property type="evidence" value="ECO:0007669"/>
    <property type="project" value="UniProtKB-ARBA"/>
</dbReference>
<comment type="subcellular location">
    <subcellularLocation>
        <location evidence="1">Membrane</location>
        <topology evidence="1">Single-pass membrane protein</topology>
    </subcellularLocation>
</comment>
<evidence type="ECO:0000259" key="17">
    <source>
        <dbReference type="PROSITE" id="PS50011"/>
    </source>
</evidence>
<evidence type="ECO:0000256" key="15">
    <source>
        <dbReference type="SAM" id="Phobius"/>
    </source>
</evidence>
<evidence type="ECO:0000256" key="8">
    <source>
        <dbReference type="ARBA" id="ARBA00022777"/>
    </source>
</evidence>
<keyword evidence="6" id="KW-0677">Repeat</keyword>
<keyword evidence="11 15" id="KW-0472">Membrane</keyword>
<dbReference type="Gene3D" id="1.10.510.10">
    <property type="entry name" value="Transferase(Phosphotransferase) domain 1"/>
    <property type="match status" value="1"/>
</dbReference>
<evidence type="ECO:0000256" key="5">
    <source>
        <dbReference type="ARBA" id="ARBA00022729"/>
    </source>
</evidence>
<dbReference type="GO" id="GO:0004674">
    <property type="term" value="F:protein serine/threonine kinase activity"/>
    <property type="evidence" value="ECO:0007669"/>
    <property type="project" value="UniProtKB-KW"/>
</dbReference>
<dbReference type="AlphaFoldDB" id="A0ABC8Y2A2"/>
<dbReference type="PROSITE" id="PS51473">
    <property type="entry name" value="GNK2"/>
    <property type="match status" value="2"/>
</dbReference>
<evidence type="ECO:0000256" key="1">
    <source>
        <dbReference type="ARBA" id="ARBA00004167"/>
    </source>
</evidence>
<dbReference type="FunFam" id="1.10.510.10:FF:000129">
    <property type="entry name" value="cysteine-rich receptor-like protein kinase 10"/>
    <property type="match status" value="1"/>
</dbReference>
<sequence length="694" mass="76036">MRVSRVTMPCRRPSHLAAALSYLAFGLATLAAAEPSAWLCGNTGTFAARSIYQQNLQNLASHLPSLVASAPTLFASAPTLFASATVGDVPDSVNGAAFCRRDAEASECRACVATAFLDAQQTCVYLKDVAVFQDLCVLRFSNEEFLGAPVNDGIDKSRASTSDRRVVDHTRDLGAAVAVLLNKTLQHAAASSSRFGTATQGFANLDAGVARMYSMAQCLPSMSTQDCHTCLMQLLGRMPDFYRGERDGRLLLWRCFLRFDDHKFFGGKPSISLPPAPPGETPQTQGERRGKHKRILLAIIIPTTVVTVVILVVGFLVIKTRRKTAEQVELQQQGPLHSQNILNTLWQTDNCSGLTLFNFSDLAAATGHFSDENRLGRGGFGAVYKSKLEGGAEIAVKRLSLHSSQGVEQFKNEVELIVKLQHTNLARLVGCCVHEVEKLLVYEYMPNGSLNSFIFDLQRGASLDWEKRLNIIEGIAQGLRYLHEHSRVRIIHRDLKASNILLDRDMNPKISDFGLARILPSNVSEANTNRVAGSYGYMAPEYFFEGTFSVKSDVFSFGVLLLEVISGKRNNGNDQYGGFSDLLEYAWQLWREGKIFELIDPTLGVCGQVMVSIERCVKVALLCVQDSATDRPTIADVTAMLVGRDGTTSLPDPRRPQQLSSRGITTRVLEIRCGSHGTRSCTTNGVSITSIQGR</sequence>
<keyword evidence="4 15" id="KW-0812">Transmembrane</keyword>
<reference evidence="19 20" key="2">
    <citation type="submission" date="2024-10" db="EMBL/GenBank/DDBJ databases">
        <authorList>
            <person name="Ryan C."/>
        </authorList>
    </citation>
    <scope>NUCLEOTIDE SEQUENCE [LARGE SCALE GENOMIC DNA]</scope>
</reference>
<proteinExistence type="predicted"/>
<dbReference type="Pfam" id="PF07714">
    <property type="entry name" value="PK_Tyr_Ser-Thr"/>
    <property type="match status" value="1"/>
</dbReference>
<protein>
    <recommendedName>
        <fullName evidence="21">Cysteine-rich receptor-like protein kinase 10</fullName>
    </recommendedName>
</protein>
<dbReference type="PANTHER" id="PTHR27002">
    <property type="entry name" value="RECEPTOR-LIKE SERINE/THREONINE-PROTEIN KINASE SD1-8"/>
    <property type="match status" value="1"/>
</dbReference>
<feature type="transmembrane region" description="Helical" evidence="15">
    <location>
        <begin position="295"/>
        <end position="318"/>
    </location>
</feature>